<dbReference type="InterPro" id="IPR029044">
    <property type="entry name" value="Nucleotide-diphossugar_trans"/>
</dbReference>
<dbReference type="SUPFAM" id="SSF53448">
    <property type="entry name" value="Nucleotide-diphospho-sugar transferases"/>
    <property type="match status" value="1"/>
</dbReference>
<protein>
    <submittedName>
        <fullName evidence="2">Glycosyltransferase family 2 protein</fullName>
    </submittedName>
</protein>
<proteinExistence type="predicted"/>
<sequence length="289" mass="32336">MKPYRVQVIIPVYNSKKTIARCLESLKSQTFSQWQALIADDASTDGSAEIIKGFAENDDRFVYIRCDRNGGPARARNKALELLDGEYTAFLDSDDIWEKDMLKKLFALADGCGADVVQCGFSYELPGGKMLYPKGAFGNDVVLRGSGLRKIYLRMMTGINMNHVCMKLIRSDIIRGMRFDTELKTAEDIDFCIRMFRNANTYCYTADRLYRYYRGEGSLTGGGLSFGERLAANKRVSRTLAAALPSVGMNGLFFRLLAYARPYIIICSKAVRIIREKYGAAAGEGVKSK</sequence>
<dbReference type="Proteomes" id="UP000824165">
    <property type="component" value="Unassembled WGS sequence"/>
</dbReference>
<dbReference type="Pfam" id="PF00535">
    <property type="entry name" value="Glycos_transf_2"/>
    <property type="match status" value="1"/>
</dbReference>
<evidence type="ECO:0000259" key="1">
    <source>
        <dbReference type="Pfam" id="PF00535"/>
    </source>
</evidence>
<dbReference type="Gene3D" id="3.90.550.10">
    <property type="entry name" value="Spore Coat Polysaccharide Biosynthesis Protein SpsA, Chain A"/>
    <property type="match status" value="1"/>
</dbReference>
<feature type="domain" description="Glycosyltransferase 2-like" evidence="1">
    <location>
        <begin position="8"/>
        <end position="172"/>
    </location>
</feature>
<evidence type="ECO:0000313" key="2">
    <source>
        <dbReference type="EMBL" id="HIT84613.1"/>
    </source>
</evidence>
<organism evidence="2 3">
    <name type="scientific">Candidatus Ornithomonoglobus intestinigallinarum</name>
    <dbReference type="NCBI Taxonomy" id="2840894"/>
    <lineage>
        <taxon>Bacteria</taxon>
        <taxon>Bacillati</taxon>
        <taxon>Bacillota</taxon>
        <taxon>Clostridia</taxon>
        <taxon>Candidatus Ornithomonoglobus</taxon>
    </lineage>
</organism>
<name>A0A9D1H1P8_9FIRM</name>
<dbReference type="CDD" id="cd00761">
    <property type="entry name" value="Glyco_tranf_GTA_type"/>
    <property type="match status" value="1"/>
</dbReference>
<dbReference type="EMBL" id="DVLU01000014">
    <property type="protein sequence ID" value="HIT84613.1"/>
    <property type="molecule type" value="Genomic_DNA"/>
</dbReference>
<dbReference type="InterPro" id="IPR050834">
    <property type="entry name" value="Glycosyltransf_2"/>
</dbReference>
<evidence type="ECO:0000313" key="3">
    <source>
        <dbReference type="Proteomes" id="UP000824165"/>
    </source>
</evidence>
<reference evidence="2" key="2">
    <citation type="journal article" date="2021" name="PeerJ">
        <title>Extensive microbial diversity within the chicken gut microbiome revealed by metagenomics and culture.</title>
        <authorList>
            <person name="Gilroy R."/>
            <person name="Ravi A."/>
            <person name="Getino M."/>
            <person name="Pursley I."/>
            <person name="Horton D.L."/>
            <person name="Alikhan N.F."/>
            <person name="Baker D."/>
            <person name="Gharbi K."/>
            <person name="Hall N."/>
            <person name="Watson M."/>
            <person name="Adriaenssens E.M."/>
            <person name="Foster-Nyarko E."/>
            <person name="Jarju S."/>
            <person name="Secka A."/>
            <person name="Antonio M."/>
            <person name="Oren A."/>
            <person name="Chaudhuri R.R."/>
            <person name="La Ragione R."/>
            <person name="Hildebrand F."/>
            <person name="Pallen M.J."/>
        </authorList>
    </citation>
    <scope>NUCLEOTIDE SEQUENCE</scope>
    <source>
        <strain evidence="2">CHK181-108</strain>
    </source>
</reference>
<dbReference type="PANTHER" id="PTHR43685">
    <property type="entry name" value="GLYCOSYLTRANSFERASE"/>
    <property type="match status" value="1"/>
</dbReference>
<reference evidence="2" key="1">
    <citation type="submission" date="2020-10" db="EMBL/GenBank/DDBJ databases">
        <authorList>
            <person name="Gilroy R."/>
        </authorList>
    </citation>
    <scope>NUCLEOTIDE SEQUENCE</scope>
    <source>
        <strain evidence="2">CHK181-108</strain>
    </source>
</reference>
<dbReference type="AlphaFoldDB" id="A0A9D1H1P8"/>
<gene>
    <name evidence="2" type="ORF">IAA60_01775</name>
</gene>
<dbReference type="PANTHER" id="PTHR43685:SF2">
    <property type="entry name" value="GLYCOSYLTRANSFERASE 2-LIKE DOMAIN-CONTAINING PROTEIN"/>
    <property type="match status" value="1"/>
</dbReference>
<comment type="caution">
    <text evidence="2">The sequence shown here is derived from an EMBL/GenBank/DDBJ whole genome shotgun (WGS) entry which is preliminary data.</text>
</comment>
<accession>A0A9D1H1P8</accession>
<dbReference type="InterPro" id="IPR001173">
    <property type="entry name" value="Glyco_trans_2-like"/>
</dbReference>